<reference evidence="1" key="1">
    <citation type="submission" date="2019-12" db="EMBL/GenBank/DDBJ databases">
        <title>An insight into the sialome of adult female Ixodes ricinus ticks feeding for 6 days.</title>
        <authorList>
            <person name="Perner J."/>
            <person name="Ribeiro J.M.C."/>
        </authorList>
    </citation>
    <scope>NUCLEOTIDE SEQUENCE</scope>
    <source>
        <strain evidence="1">Semi-engorged</strain>
        <tissue evidence="1">Salivary glands</tissue>
    </source>
</reference>
<proteinExistence type="predicted"/>
<dbReference type="AlphaFoldDB" id="A0A6B0TZW8"/>
<name>A0A6B0TZW8_IXORI</name>
<sequence>MFSCTLRSAKENIKIVTLIGVLLLVVRSATLPATAGPRVQSVLVEFGHHTSAKNKCVRAYLKSQINVSQ</sequence>
<accession>A0A6B0TZW8</accession>
<protein>
    <submittedName>
        <fullName evidence="1">Putative secreted protein</fullName>
    </submittedName>
</protein>
<evidence type="ECO:0000313" key="1">
    <source>
        <dbReference type="EMBL" id="MXU82477.1"/>
    </source>
</evidence>
<dbReference type="EMBL" id="GIFC01000394">
    <property type="protein sequence ID" value="MXU82477.1"/>
    <property type="molecule type" value="Transcribed_RNA"/>
</dbReference>
<organism evidence="1">
    <name type="scientific">Ixodes ricinus</name>
    <name type="common">Common tick</name>
    <name type="synonym">Acarus ricinus</name>
    <dbReference type="NCBI Taxonomy" id="34613"/>
    <lineage>
        <taxon>Eukaryota</taxon>
        <taxon>Metazoa</taxon>
        <taxon>Ecdysozoa</taxon>
        <taxon>Arthropoda</taxon>
        <taxon>Chelicerata</taxon>
        <taxon>Arachnida</taxon>
        <taxon>Acari</taxon>
        <taxon>Parasitiformes</taxon>
        <taxon>Ixodida</taxon>
        <taxon>Ixodoidea</taxon>
        <taxon>Ixodidae</taxon>
        <taxon>Ixodinae</taxon>
        <taxon>Ixodes</taxon>
    </lineage>
</organism>